<comment type="similarity">
    <text evidence="1">Belongs to the eukaryotic ribosomal protein eL21 family.</text>
</comment>
<keyword evidence="3" id="KW-0687">Ribonucleoprotein</keyword>
<dbReference type="GO" id="GO:1990904">
    <property type="term" value="C:ribonucleoprotein complex"/>
    <property type="evidence" value="ECO:0007669"/>
    <property type="project" value="UniProtKB-KW"/>
</dbReference>
<organism evidence="4">
    <name type="scientific">Entamoeba histolytica</name>
    <dbReference type="NCBI Taxonomy" id="5759"/>
    <lineage>
        <taxon>Eukaryota</taxon>
        <taxon>Amoebozoa</taxon>
        <taxon>Evosea</taxon>
        <taxon>Archamoebae</taxon>
        <taxon>Mastigamoebida</taxon>
        <taxon>Entamoebidae</taxon>
        <taxon>Entamoeba</taxon>
    </lineage>
</organism>
<protein>
    <submittedName>
        <fullName evidence="4">60S ribosomal protein L21, putative</fullName>
    </submittedName>
</protein>
<evidence type="ECO:0000313" key="4">
    <source>
        <dbReference type="EMBL" id="BAN38164.1"/>
    </source>
</evidence>
<dbReference type="GO" id="GO:0006412">
    <property type="term" value="P:translation"/>
    <property type="evidence" value="ECO:0007669"/>
    <property type="project" value="InterPro"/>
</dbReference>
<dbReference type="Gene3D" id="2.30.30.70">
    <property type="entry name" value="Ribosomal protein L21"/>
    <property type="match status" value="1"/>
</dbReference>
<accession>A0A060N0B8</accession>
<name>A0A060N0B8_ENTHI</name>
<evidence type="ECO:0000256" key="2">
    <source>
        <dbReference type="ARBA" id="ARBA00022980"/>
    </source>
</evidence>
<dbReference type="VEuPathDB" id="AmoebaDB:EHI5A_114690"/>
<keyword evidence="2 4" id="KW-0689">Ribosomal protein</keyword>
<dbReference type="InterPro" id="IPR001147">
    <property type="entry name" value="Ribosomal_eL21"/>
</dbReference>
<dbReference type="InterPro" id="IPR018259">
    <property type="entry name" value="Ribosomal_eL21_CS"/>
</dbReference>
<dbReference type="GO" id="GO:0005840">
    <property type="term" value="C:ribosome"/>
    <property type="evidence" value="ECO:0007669"/>
    <property type="project" value="UniProtKB-KW"/>
</dbReference>
<dbReference type="InterPro" id="IPR008991">
    <property type="entry name" value="Translation_prot_SH3-like_sf"/>
</dbReference>
<dbReference type="FunFam" id="2.30.30.70:FF:000001">
    <property type="entry name" value="60S ribosomal protein L21"/>
    <property type="match status" value="1"/>
</dbReference>
<dbReference type="Pfam" id="PF01157">
    <property type="entry name" value="Ribosomal_L21e"/>
    <property type="match status" value="1"/>
</dbReference>
<dbReference type="VEuPathDB" id="AmoebaDB:EHI_069110"/>
<dbReference type="EMBL" id="AK419489">
    <property type="protein sequence ID" value="BAN38164.1"/>
    <property type="molecule type" value="mRNA"/>
</dbReference>
<evidence type="ECO:0000256" key="1">
    <source>
        <dbReference type="ARBA" id="ARBA00008427"/>
    </source>
</evidence>
<dbReference type="SUPFAM" id="SSF50104">
    <property type="entry name" value="Translation proteins SH3-like domain"/>
    <property type="match status" value="1"/>
</dbReference>
<reference evidence="4" key="1">
    <citation type="submission" date="2012-06" db="EMBL/GenBank/DDBJ databases">
        <title>Short 5' UTR of Entamoeba genes.</title>
        <authorList>
            <person name="Hiranuka K."/>
            <person name="Kumagai M."/>
            <person name="Wakaguri H."/>
            <person name="Suzuki Y."/>
            <person name="Sugano S."/>
            <person name="Watanabe J."/>
            <person name="Makioka A."/>
        </authorList>
    </citation>
    <scope>NUCLEOTIDE SEQUENCE</scope>
    <source>
        <strain evidence="4">HM-1:IMSS</strain>
    </source>
</reference>
<proteinExistence type="evidence at transcript level"/>
<dbReference type="InterPro" id="IPR036948">
    <property type="entry name" value="Ribosomal_eL21_sf"/>
</dbReference>
<dbReference type="PANTHER" id="PTHR20981">
    <property type="entry name" value="60S RIBOSOMAL PROTEIN L21"/>
    <property type="match status" value="1"/>
</dbReference>
<dbReference type="AlphaFoldDB" id="A0A060N0B8"/>
<dbReference type="Gene3D" id="6.10.250.3260">
    <property type="match status" value="1"/>
</dbReference>
<dbReference type="VEuPathDB" id="AmoebaDB:KM1_310370"/>
<dbReference type="PROSITE" id="PS01171">
    <property type="entry name" value="RIBOSOMAL_L21E"/>
    <property type="match status" value="1"/>
</dbReference>
<sequence length="166" mass="18884">MPLSNGRNRRTRKLFKRPFRGHGLSNTSTILHTYKVGDYVTILCNSSIQHGLPYKAFHGKTGRVWNVNPHAIGVMVNKKVNNRIVVKRLHINPEHIRPSGCQKDFLERKAAVAAIRKQNIQLKKEGKPLLPLPAKRLPKQPRPAELIKGADIKFTTVAPLKFEELY</sequence>
<evidence type="ECO:0000256" key="3">
    <source>
        <dbReference type="ARBA" id="ARBA00023274"/>
    </source>
</evidence>
<dbReference type="GO" id="GO:0003735">
    <property type="term" value="F:structural constituent of ribosome"/>
    <property type="evidence" value="ECO:0007669"/>
    <property type="project" value="InterPro"/>
</dbReference>